<dbReference type="InterPro" id="IPR051908">
    <property type="entry name" value="Ribosomal_N-acetyltransferase"/>
</dbReference>
<dbReference type="Proteomes" id="UP000182241">
    <property type="component" value="Unassembled WGS sequence"/>
</dbReference>
<gene>
    <name evidence="2" type="ORF">SAMN04489793_1744</name>
</gene>
<dbReference type="EMBL" id="FNSA01000003">
    <property type="protein sequence ID" value="SEC18689.1"/>
    <property type="molecule type" value="Genomic_DNA"/>
</dbReference>
<keyword evidence="3" id="KW-1185">Reference proteome</keyword>
<dbReference type="SUPFAM" id="SSF55729">
    <property type="entry name" value="Acyl-CoA N-acyltransferases (Nat)"/>
    <property type="match status" value="1"/>
</dbReference>
<organism evidence="2 3">
    <name type="scientific">Tsukamurella tyrosinosolvens</name>
    <dbReference type="NCBI Taxonomy" id="57704"/>
    <lineage>
        <taxon>Bacteria</taxon>
        <taxon>Bacillati</taxon>
        <taxon>Actinomycetota</taxon>
        <taxon>Actinomycetes</taxon>
        <taxon>Mycobacteriales</taxon>
        <taxon>Tsukamurellaceae</taxon>
        <taxon>Tsukamurella</taxon>
    </lineage>
</organism>
<dbReference type="AlphaFoldDB" id="A0A1H4QGH9"/>
<evidence type="ECO:0000313" key="2">
    <source>
        <dbReference type="EMBL" id="SEC18689.1"/>
    </source>
</evidence>
<accession>A0A1H4QGH9</accession>
<dbReference type="PANTHER" id="PTHR43441">
    <property type="entry name" value="RIBOSOMAL-PROTEIN-SERINE ACETYLTRANSFERASE"/>
    <property type="match status" value="1"/>
</dbReference>
<sequence>MDPLCGVGHSGISIAPGRRAPQTAGMDPVELLTDRLTLRRPVVADVPAIAAACTDPWIQRYVPVPSPYTEADAREFVATAAREWESDESYAFAVHAGGALAGMAQLTRKGTGLVELGFWAAPGQRRRGYTVEASHRRCQWGFDTLGIHRIDWWAVVGNDGSRSVAESIGFVVEGTLRQRAMLHGEPQDWWVGGLLSRPA</sequence>
<proteinExistence type="predicted"/>
<keyword evidence="2" id="KW-0808">Transferase</keyword>
<evidence type="ECO:0000313" key="3">
    <source>
        <dbReference type="Proteomes" id="UP000182241"/>
    </source>
</evidence>
<reference evidence="3" key="1">
    <citation type="submission" date="2016-10" db="EMBL/GenBank/DDBJ databases">
        <authorList>
            <person name="Varghese N."/>
            <person name="Submissions S."/>
        </authorList>
    </citation>
    <scope>NUCLEOTIDE SEQUENCE [LARGE SCALE GENOMIC DNA]</scope>
    <source>
        <strain evidence="3">DSM 44234</strain>
    </source>
</reference>
<dbReference type="GO" id="GO:0005737">
    <property type="term" value="C:cytoplasm"/>
    <property type="evidence" value="ECO:0007669"/>
    <property type="project" value="TreeGrafter"/>
</dbReference>
<dbReference type="InterPro" id="IPR000182">
    <property type="entry name" value="GNAT_dom"/>
</dbReference>
<dbReference type="GO" id="GO:0008999">
    <property type="term" value="F:protein-N-terminal-alanine acetyltransferase activity"/>
    <property type="evidence" value="ECO:0007669"/>
    <property type="project" value="TreeGrafter"/>
</dbReference>
<dbReference type="PANTHER" id="PTHR43441:SF10">
    <property type="entry name" value="ACETYLTRANSFERASE"/>
    <property type="match status" value="1"/>
</dbReference>
<dbReference type="STRING" id="57704.SAMN04489793_1744"/>
<name>A0A1H4QGH9_TSUTY</name>
<dbReference type="GO" id="GO:1990189">
    <property type="term" value="F:protein N-terminal-serine acetyltransferase activity"/>
    <property type="evidence" value="ECO:0007669"/>
    <property type="project" value="TreeGrafter"/>
</dbReference>
<dbReference type="Pfam" id="PF13302">
    <property type="entry name" value="Acetyltransf_3"/>
    <property type="match status" value="1"/>
</dbReference>
<evidence type="ECO:0000259" key="1">
    <source>
        <dbReference type="PROSITE" id="PS51186"/>
    </source>
</evidence>
<protein>
    <submittedName>
        <fullName evidence="2">Protein N-acetyltransferase, RimJ/RimL family</fullName>
    </submittedName>
</protein>
<feature type="domain" description="N-acetyltransferase" evidence="1">
    <location>
        <begin position="36"/>
        <end position="188"/>
    </location>
</feature>
<dbReference type="PROSITE" id="PS51186">
    <property type="entry name" value="GNAT"/>
    <property type="match status" value="1"/>
</dbReference>
<dbReference type="InterPro" id="IPR016181">
    <property type="entry name" value="Acyl_CoA_acyltransferase"/>
</dbReference>
<dbReference type="Gene3D" id="3.40.630.30">
    <property type="match status" value="1"/>
</dbReference>